<sequence>MYTLGQSSLTLTTDSNCKHSSETIKLETQASPIIFSEELKTMCKHQQDWQDSKPIPILCWPKIENHVLQKTEVERVPLHSLVALVKIESAESQIVTTNLVPSVKEEGIDPIKKFQDQRDNVATNEVLRFEFDQQAFAAFLNGLSGEIGRFIRLTDPKTSKDAIRAAINVIERDRRPQGSVMINARMEITQTCLQKCVVQLNLGTMRWRERRPQHSIWHGEVERKKTSALKMARILDEIGQTKLPRSETEPGAFHRGIPHSPMVRLNQ</sequence>
<name>A0A7R9F0X7_9NEOP</name>
<evidence type="ECO:0000313" key="2">
    <source>
        <dbReference type="EMBL" id="CAD7444997.1"/>
    </source>
</evidence>
<reference evidence="2" key="1">
    <citation type="submission" date="2020-11" db="EMBL/GenBank/DDBJ databases">
        <authorList>
            <person name="Tran Van P."/>
        </authorList>
    </citation>
    <scope>NUCLEOTIDE SEQUENCE</scope>
</reference>
<evidence type="ECO:0000256" key="1">
    <source>
        <dbReference type="SAM" id="MobiDB-lite"/>
    </source>
</evidence>
<organism evidence="2">
    <name type="scientific">Timema bartmani</name>
    <dbReference type="NCBI Taxonomy" id="61472"/>
    <lineage>
        <taxon>Eukaryota</taxon>
        <taxon>Metazoa</taxon>
        <taxon>Ecdysozoa</taxon>
        <taxon>Arthropoda</taxon>
        <taxon>Hexapoda</taxon>
        <taxon>Insecta</taxon>
        <taxon>Pterygota</taxon>
        <taxon>Neoptera</taxon>
        <taxon>Polyneoptera</taxon>
        <taxon>Phasmatodea</taxon>
        <taxon>Timematodea</taxon>
        <taxon>Timematoidea</taxon>
        <taxon>Timematidae</taxon>
        <taxon>Timema</taxon>
    </lineage>
</organism>
<protein>
    <submittedName>
        <fullName evidence="2">Uncharacterized protein</fullName>
    </submittedName>
</protein>
<accession>A0A7R9F0X7</accession>
<gene>
    <name evidence="2" type="ORF">TBIB3V08_LOCUS7360</name>
</gene>
<dbReference type="AlphaFoldDB" id="A0A7R9F0X7"/>
<feature type="region of interest" description="Disordered" evidence="1">
    <location>
        <begin position="244"/>
        <end position="267"/>
    </location>
</feature>
<proteinExistence type="predicted"/>
<dbReference type="EMBL" id="OD567026">
    <property type="protein sequence ID" value="CAD7444997.1"/>
    <property type="molecule type" value="Genomic_DNA"/>
</dbReference>